<keyword evidence="8" id="KW-1185">Reference proteome</keyword>
<sequence>MSTSSSLEIAGDAAAPAAAPMLAPGAGKLLLACSFILFAVFASLPLWGGSALLRQVTELACLIIMAQMWNLLSGYGGLTSIGQQGYIGVGGYTLIVLANFAGLNPFLCVPLAGLLAAAIALPASRLLFRLQGGYFAIGTWAVAEILRLLVANQAVLGGGSGTSLTAFRGVPRAVRESATYWLAITLAFAAVALIYLLLRSRYGLALTAVRDSEVASESQGVHVARMKLAVYLLSAFGFGIAGALFFLLSLRISPDSAFGVQWTPVIVFIVIIGGIGTIEGPIVGAVLYFLVSKYFSDYGTWYMVALGLTAIVVTIRYPRGLWGWASDRYGIRLFPIQRRLHAALLDG</sequence>
<dbReference type="InterPro" id="IPR043428">
    <property type="entry name" value="LivM-like"/>
</dbReference>
<feature type="transmembrane region" description="Helical" evidence="6">
    <location>
        <begin position="133"/>
        <end position="158"/>
    </location>
</feature>
<comment type="caution">
    <text evidence="7">The sequence shown here is derived from an EMBL/GenBank/DDBJ whole genome shotgun (WGS) entry which is preliminary data.</text>
</comment>
<proteinExistence type="predicted"/>
<dbReference type="GO" id="GO:0015658">
    <property type="term" value="F:branched-chain amino acid transmembrane transporter activity"/>
    <property type="evidence" value="ECO:0007669"/>
    <property type="project" value="InterPro"/>
</dbReference>
<reference evidence="7 8" key="1">
    <citation type="submission" date="2019-07" db="EMBL/GenBank/DDBJ databases">
        <title>Genome sequencing of lignin-degrading bacterial isolates.</title>
        <authorList>
            <person name="Gladden J."/>
        </authorList>
    </citation>
    <scope>NUCLEOTIDE SEQUENCE [LARGE SCALE GENOMIC DNA]</scope>
    <source>
        <strain evidence="7 8">J11</strain>
    </source>
</reference>
<name>A0A562B283_9BURK</name>
<dbReference type="Proteomes" id="UP000318141">
    <property type="component" value="Unassembled WGS sequence"/>
</dbReference>
<feature type="transmembrane region" description="Helical" evidence="6">
    <location>
        <begin position="262"/>
        <end position="291"/>
    </location>
</feature>
<keyword evidence="2" id="KW-1003">Cell membrane</keyword>
<feature type="transmembrane region" description="Helical" evidence="6">
    <location>
        <begin position="90"/>
        <end position="121"/>
    </location>
</feature>
<gene>
    <name evidence="7" type="ORF">L602_000700000390</name>
</gene>
<evidence type="ECO:0000313" key="7">
    <source>
        <dbReference type="EMBL" id="TWG79223.1"/>
    </source>
</evidence>
<feature type="transmembrane region" description="Helical" evidence="6">
    <location>
        <begin position="228"/>
        <end position="250"/>
    </location>
</feature>
<feature type="transmembrane region" description="Helical" evidence="6">
    <location>
        <begin position="29"/>
        <end position="47"/>
    </location>
</feature>
<organism evidence="7 8">
    <name type="scientific">Cupriavidus gilardii J11</name>
    <dbReference type="NCBI Taxonomy" id="936133"/>
    <lineage>
        <taxon>Bacteria</taxon>
        <taxon>Pseudomonadati</taxon>
        <taxon>Pseudomonadota</taxon>
        <taxon>Betaproteobacteria</taxon>
        <taxon>Burkholderiales</taxon>
        <taxon>Burkholderiaceae</taxon>
        <taxon>Cupriavidus</taxon>
    </lineage>
</organism>
<dbReference type="InterPro" id="IPR001851">
    <property type="entry name" value="ABC_transp_permease"/>
</dbReference>
<evidence type="ECO:0000256" key="2">
    <source>
        <dbReference type="ARBA" id="ARBA00022475"/>
    </source>
</evidence>
<accession>A0A562B283</accession>
<evidence type="ECO:0000313" key="8">
    <source>
        <dbReference type="Proteomes" id="UP000318141"/>
    </source>
</evidence>
<evidence type="ECO:0000256" key="3">
    <source>
        <dbReference type="ARBA" id="ARBA00022692"/>
    </source>
</evidence>
<dbReference type="PANTHER" id="PTHR30482">
    <property type="entry name" value="HIGH-AFFINITY BRANCHED-CHAIN AMINO ACID TRANSPORT SYSTEM PERMEASE"/>
    <property type="match status" value="1"/>
</dbReference>
<evidence type="ECO:0000256" key="1">
    <source>
        <dbReference type="ARBA" id="ARBA00004651"/>
    </source>
</evidence>
<evidence type="ECO:0000256" key="6">
    <source>
        <dbReference type="SAM" id="Phobius"/>
    </source>
</evidence>
<dbReference type="EMBL" id="VLJN01000065">
    <property type="protein sequence ID" value="TWG79223.1"/>
    <property type="molecule type" value="Genomic_DNA"/>
</dbReference>
<keyword evidence="5 6" id="KW-0472">Membrane</keyword>
<dbReference type="PANTHER" id="PTHR30482:SF17">
    <property type="entry name" value="ABC TRANSPORTER ATP-BINDING PROTEIN"/>
    <property type="match status" value="1"/>
</dbReference>
<keyword evidence="3 6" id="KW-0812">Transmembrane</keyword>
<protein>
    <submittedName>
        <fullName evidence="7">Branched-chain amino acid transport system permease protein</fullName>
    </submittedName>
</protein>
<comment type="subcellular location">
    <subcellularLocation>
        <location evidence="1">Cell membrane</location>
        <topology evidence="1">Multi-pass membrane protein</topology>
    </subcellularLocation>
</comment>
<feature type="transmembrane region" description="Helical" evidence="6">
    <location>
        <begin position="298"/>
        <end position="317"/>
    </location>
</feature>
<dbReference type="CDD" id="cd06581">
    <property type="entry name" value="TM_PBP1_LivM_like"/>
    <property type="match status" value="1"/>
</dbReference>
<keyword evidence="4 6" id="KW-1133">Transmembrane helix</keyword>
<feature type="transmembrane region" description="Helical" evidence="6">
    <location>
        <begin position="178"/>
        <end position="198"/>
    </location>
</feature>
<evidence type="ECO:0000256" key="4">
    <source>
        <dbReference type="ARBA" id="ARBA00022989"/>
    </source>
</evidence>
<dbReference type="Pfam" id="PF02653">
    <property type="entry name" value="BPD_transp_2"/>
    <property type="match status" value="1"/>
</dbReference>
<evidence type="ECO:0000256" key="5">
    <source>
        <dbReference type="ARBA" id="ARBA00023136"/>
    </source>
</evidence>
<dbReference type="GO" id="GO:0005886">
    <property type="term" value="C:plasma membrane"/>
    <property type="evidence" value="ECO:0007669"/>
    <property type="project" value="UniProtKB-SubCell"/>
</dbReference>
<dbReference type="AlphaFoldDB" id="A0A562B283"/>